<name>A0ABW5IMP5_9BACT</name>
<dbReference type="InterPro" id="IPR019650">
    <property type="entry name" value="DUF2513"/>
</dbReference>
<dbReference type="Proteomes" id="UP001597544">
    <property type="component" value="Unassembled WGS sequence"/>
</dbReference>
<dbReference type="EMBL" id="JBHULU010000015">
    <property type="protein sequence ID" value="MFD2514524.1"/>
    <property type="molecule type" value="Genomic_DNA"/>
</dbReference>
<proteinExistence type="predicted"/>
<accession>A0ABW5IMP5</accession>
<dbReference type="Pfam" id="PF10711">
    <property type="entry name" value="DUF2513"/>
    <property type="match status" value="1"/>
</dbReference>
<protein>
    <submittedName>
        <fullName evidence="1">DUF2513 domain-containing protein</fullName>
    </submittedName>
</protein>
<dbReference type="RefSeq" id="WP_377507287.1">
    <property type="nucleotide sequence ID" value="NZ_JBHULU010000015.1"/>
</dbReference>
<reference evidence="2" key="1">
    <citation type="journal article" date="2019" name="Int. J. Syst. Evol. Microbiol.">
        <title>The Global Catalogue of Microorganisms (GCM) 10K type strain sequencing project: providing services to taxonomists for standard genome sequencing and annotation.</title>
        <authorList>
            <consortium name="The Broad Institute Genomics Platform"/>
            <consortium name="The Broad Institute Genome Sequencing Center for Infectious Disease"/>
            <person name="Wu L."/>
            <person name="Ma J."/>
        </authorList>
    </citation>
    <scope>NUCLEOTIDE SEQUENCE [LARGE SCALE GENOMIC DNA]</scope>
    <source>
        <strain evidence="2">KCTC 42498</strain>
    </source>
</reference>
<organism evidence="1 2">
    <name type="scientific">Pontibacter locisalis</name>
    <dbReference type="NCBI Taxonomy" id="1719035"/>
    <lineage>
        <taxon>Bacteria</taxon>
        <taxon>Pseudomonadati</taxon>
        <taxon>Bacteroidota</taxon>
        <taxon>Cytophagia</taxon>
        <taxon>Cytophagales</taxon>
        <taxon>Hymenobacteraceae</taxon>
        <taxon>Pontibacter</taxon>
    </lineage>
</organism>
<sequence length="121" mass="13945">MRRDIDLIRKILLEVEMQDTLSENLSLEIEGASKKEISYHVKLLAQAGYLEANNNSTRDSPDEWNPICLTWQGHEFLDAARDNTIWNKTKVRIGEKLPSITFDVLKSMLIVTLKQQFGLEI</sequence>
<keyword evidence="2" id="KW-1185">Reference proteome</keyword>
<evidence type="ECO:0000313" key="2">
    <source>
        <dbReference type="Proteomes" id="UP001597544"/>
    </source>
</evidence>
<comment type="caution">
    <text evidence="1">The sequence shown here is derived from an EMBL/GenBank/DDBJ whole genome shotgun (WGS) entry which is preliminary data.</text>
</comment>
<evidence type="ECO:0000313" key="1">
    <source>
        <dbReference type="EMBL" id="MFD2514524.1"/>
    </source>
</evidence>
<gene>
    <name evidence="1" type="ORF">ACFSRY_11655</name>
</gene>